<sequence length="549" mass="62430">MNIKSPKLAQVRFHSGVDHFDIINFSRVRAVHKMISMKRSSMESCDVIPASFSQMREAEELTDVSLVFDGTRVPCHKVILAGTCEYFKRMFLANLSESTAAEISIGRMSSATGVFIVEYLYSRSREITVENAQEILEASSMLMLDRLKRKVEEFLIRKIDDQNCISLLNIGRLFELKALINTTRMYLTDTLEVAIDTMQMEILQEEDLVYILEHHTSPNVCFSVLQKWVRLAKGSAEQFMALLRHVDLNRCSKQFIQSTVMNEEMMKSTQGLLIAQNAAMHKSLIVGDFHQNIWIRDDRDVWKVISRHPMLACKYSACASPRGIVFSGGEVCGKPMSECYSFCTRERLWSRLPQMIKARHSHSSIYYKNYLYILGGKRMDQHSTASVEIHNLVTRHRRQLTPLPESLHYCLVVSVSDRLFVLGGTHSQRGNSRNVYEYDSSQIKWVARASLPEDCNLASASAFEDKVMVVGGERMSCLMYEPLADCWAMLNRPGLLHCLGASLEFRGQVVLLGGQCNDSIEGYCPGTDKWVKWKLKLPSAGCLCFALEM</sequence>
<dbReference type="AlphaFoldDB" id="R7UEA3"/>
<dbReference type="Proteomes" id="UP000014760">
    <property type="component" value="Unassembled WGS sequence"/>
</dbReference>
<dbReference type="CDD" id="cd18186">
    <property type="entry name" value="BTB_POZ_ZBTB_KLHL-like"/>
    <property type="match status" value="1"/>
</dbReference>
<dbReference type="OMA" id="KFPCHRT"/>
<dbReference type="Pfam" id="PF00651">
    <property type="entry name" value="BTB"/>
    <property type="match status" value="1"/>
</dbReference>
<dbReference type="OrthoDB" id="624345at2759"/>
<dbReference type="HOGENOM" id="CLU_004253_14_0_1"/>
<dbReference type="SUPFAM" id="SSF117281">
    <property type="entry name" value="Kelch motif"/>
    <property type="match status" value="1"/>
</dbReference>
<dbReference type="PROSITE" id="PS50097">
    <property type="entry name" value="BTB"/>
    <property type="match status" value="1"/>
</dbReference>
<evidence type="ECO:0000256" key="2">
    <source>
        <dbReference type="ARBA" id="ARBA00022737"/>
    </source>
</evidence>
<dbReference type="InterPro" id="IPR011333">
    <property type="entry name" value="SKP1/BTB/POZ_sf"/>
</dbReference>
<keyword evidence="2" id="KW-0677">Repeat</keyword>
<evidence type="ECO:0000313" key="6">
    <source>
        <dbReference type="Proteomes" id="UP000014760"/>
    </source>
</evidence>
<feature type="domain" description="BTB" evidence="3">
    <location>
        <begin position="62"/>
        <end position="129"/>
    </location>
</feature>
<dbReference type="STRING" id="283909.R7UEA3"/>
<dbReference type="Gene3D" id="1.25.40.420">
    <property type="match status" value="1"/>
</dbReference>
<protein>
    <recommendedName>
        <fullName evidence="3">BTB domain-containing protein</fullName>
    </recommendedName>
</protein>
<evidence type="ECO:0000259" key="3">
    <source>
        <dbReference type="PROSITE" id="PS50097"/>
    </source>
</evidence>
<keyword evidence="6" id="KW-1185">Reference proteome</keyword>
<dbReference type="PANTHER" id="PTHR24412:SF489">
    <property type="entry name" value="RING FINGER DOMAIN AND KELCH REPEAT-CONTAINING PROTEIN DDB_G0271372"/>
    <property type="match status" value="1"/>
</dbReference>
<dbReference type="Gene3D" id="2.120.10.80">
    <property type="entry name" value="Kelch-type beta propeller"/>
    <property type="match status" value="1"/>
</dbReference>
<dbReference type="PANTHER" id="PTHR24412">
    <property type="entry name" value="KELCH PROTEIN"/>
    <property type="match status" value="1"/>
</dbReference>
<reference evidence="6" key="1">
    <citation type="submission" date="2012-12" db="EMBL/GenBank/DDBJ databases">
        <authorList>
            <person name="Hellsten U."/>
            <person name="Grimwood J."/>
            <person name="Chapman J.A."/>
            <person name="Shapiro H."/>
            <person name="Aerts A."/>
            <person name="Otillar R.P."/>
            <person name="Terry A.Y."/>
            <person name="Boore J.L."/>
            <person name="Simakov O."/>
            <person name="Marletaz F."/>
            <person name="Cho S.-J."/>
            <person name="Edsinger-Gonzales E."/>
            <person name="Havlak P."/>
            <person name="Kuo D.-H."/>
            <person name="Larsson T."/>
            <person name="Lv J."/>
            <person name="Arendt D."/>
            <person name="Savage R."/>
            <person name="Osoegawa K."/>
            <person name="de Jong P."/>
            <person name="Lindberg D.R."/>
            <person name="Seaver E.C."/>
            <person name="Weisblat D.A."/>
            <person name="Putnam N.H."/>
            <person name="Grigoriev I.V."/>
            <person name="Rokhsar D.S."/>
        </authorList>
    </citation>
    <scope>NUCLEOTIDE SEQUENCE</scope>
    <source>
        <strain evidence="6">I ESC-2004</strain>
    </source>
</reference>
<dbReference type="SMART" id="SM00225">
    <property type="entry name" value="BTB"/>
    <property type="match status" value="1"/>
</dbReference>
<dbReference type="EMBL" id="KB302014">
    <property type="protein sequence ID" value="ELU04864.1"/>
    <property type="molecule type" value="Genomic_DNA"/>
</dbReference>
<organism evidence="4">
    <name type="scientific">Capitella teleta</name>
    <name type="common">Polychaete worm</name>
    <dbReference type="NCBI Taxonomy" id="283909"/>
    <lineage>
        <taxon>Eukaryota</taxon>
        <taxon>Metazoa</taxon>
        <taxon>Spiralia</taxon>
        <taxon>Lophotrochozoa</taxon>
        <taxon>Annelida</taxon>
        <taxon>Polychaeta</taxon>
        <taxon>Sedentaria</taxon>
        <taxon>Scolecida</taxon>
        <taxon>Capitellidae</taxon>
        <taxon>Capitella</taxon>
    </lineage>
</organism>
<reference evidence="5" key="3">
    <citation type="submission" date="2015-06" db="UniProtKB">
        <authorList>
            <consortium name="EnsemblMetazoa"/>
        </authorList>
    </citation>
    <scope>IDENTIFICATION</scope>
</reference>
<name>R7UEA3_CAPTE</name>
<reference evidence="4 6" key="2">
    <citation type="journal article" date="2013" name="Nature">
        <title>Insights into bilaterian evolution from three spiralian genomes.</title>
        <authorList>
            <person name="Simakov O."/>
            <person name="Marletaz F."/>
            <person name="Cho S.J."/>
            <person name="Edsinger-Gonzales E."/>
            <person name="Havlak P."/>
            <person name="Hellsten U."/>
            <person name="Kuo D.H."/>
            <person name="Larsson T."/>
            <person name="Lv J."/>
            <person name="Arendt D."/>
            <person name="Savage R."/>
            <person name="Osoegawa K."/>
            <person name="de Jong P."/>
            <person name="Grimwood J."/>
            <person name="Chapman J.A."/>
            <person name="Shapiro H."/>
            <person name="Aerts A."/>
            <person name="Otillar R.P."/>
            <person name="Terry A.Y."/>
            <person name="Boore J.L."/>
            <person name="Grigoriev I.V."/>
            <person name="Lindberg D.R."/>
            <person name="Seaver E.C."/>
            <person name="Weisblat D.A."/>
            <person name="Putnam N.H."/>
            <person name="Rokhsar D.S."/>
        </authorList>
    </citation>
    <scope>NUCLEOTIDE SEQUENCE</scope>
    <source>
        <strain evidence="4 6">I ESC-2004</strain>
    </source>
</reference>
<evidence type="ECO:0000313" key="4">
    <source>
        <dbReference type="EMBL" id="ELU04864.1"/>
    </source>
</evidence>
<evidence type="ECO:0000256" key="1">
    <source>
        <dbReference type="ARBA" id="ARBA00022441"/>
    </source>
</evidence>
<dbReference type="InterPro" id="IPR015915">
    <property type="entry name" value="Kelch-typ_b-propeller"/>
</dbReference>
<dbReference type="Gene3D" id="3.30.710.10">
    <property type="entry name" value="Potassium Channel Kv1.1, Chain A"/>
    <property type="match status" value="1"/>
</dbReference>
<dbReference type="EMBL" id="AMQN01008035">
    <property type="status" value="NOT_ANNOTATED_CDS"/>
    <property type="molecule type" value="Genomic_DNA"/>
</dbReference>
<dbReference type="SUPFAM" id="SSF54695">
    <property type="entry name" value="POZ domain"/>
    <property type="match status" value="1"/>
</dbReference>
<dbReference type="EnsemblMetazoa" id="CapteT213425">
    <property type="protein sequence ID" value="CapteP213425"/>
    <property type="gene ID" value="CapteG213425"/>
</dbReference>
<gene>
    <name evidence="4" type="ORF">CAPTEDRAFT_213425</name>
</gene>
<dbReference type="InterPro" id="IPR000210">
    <property type="entry name" value="BTB/POZ_dom"/>
</dbReference>
<keyword evidence="1" id="KW-0880">Kelch repeat</keyword>
<evidence type="ECO:0000313" key="5">
    <source>
        <dbReference type="EnsemblMetazoa" id="CapteP213425"/>
    </source>
</evidence>
<proteinExistence type="predicted"/>
<accession>R7UEA3</accession>